<dbReference type="AlphaFoldDB" id="A0A498D960"/>
<reference evidence="1 2" key="1">
    <citation type="submission" date="2018-10" db="EMBL/GenBank/DDBJ databases">
        <title>Oceanobacillus sp. YLB-02 draft genome.</title>
        <authorList>
            <person name="Yu L."/>
        </authorList>
    </citation>
    <scope>NUCLEOTIDE SEQUENCE [LARGE SCALE GENOMIC DNA]</scope>
    <source>
        <strain evidence="1 2">YLB-02</strain>
    </source>
</reference>
<dbReference type="OrthoDB" id="1778393at2"/>
<dbReference type="RefSeq" id="WP_121524203.1">
    <property type="nucleotide sequence ID" value="NZ_RCHR01000005.1"/>
</dbReference>
<protein>
    <submittedName>
        <fullName evidence="1">DUF4003 domain-containing protein</fullName>
    </submittedName>
</protein>
<gene>
    <name evidence="1" type="ORF">D8M04_14905</name>
</gene>
<sequence>MPKDKVKYYIDIYNELSKVIKWKVPDKRIIMMAASIYVMNQKEFRMNHYLEIADELKRHAGFFSPMKSYLRFTVAAMLDVNFDNPSKEIPELYHIYEKFRQNKFSSSSHTYIASSLVLTRKQTSTSSVDDVIKRSKAIHDKMKKNHAFLTGYEDYPLATLIAYHTETNINDKVEGFYNELNKNGFRKGNHLQFLSHILVLEEDKSPVYLVSRCTSIFDTFRQANIRPKASHYSAIGLLALLPSNAFDMNEVVDLYQALNEHIKWQKDMNLLLAVCLYATEKLDANITEAGIHTVMEAIIQAQQAVIISSITDISSSTSSDSGGGGD</sequence>
<accession>A0A498D960</accession>
<dbReference type="InterPro" id="IPR025062">
    <property type="entry name" value="DUF4003"/>
</dbReference>
<proteinExistence type="predicted"/>
<comment type="caution">
    <text evidence="1">The sequence shown here is derived from an EMBL/GenBank/DDBJ whole genome shotgun (WGS) entry which is preliminary data.</text>
</comment>
<keyword evidence="2" id="KW-1185">Reference proteome</keyword>
<dbReference type="Proteomes" id="UP000270219">
    <property type="component" value="Unassembled WGS sequence"/>
</dbReference>
<evidence type="ECO:0000313" key="1">
    <source>
        <dbReference type="EMBL" id="RLL42836.1"/>
    </source>
</evidence>
<dbReference type="EMBL" id="RCHR01000005">
    <property type="protein sequence ID" value="RLL42836.1"/>
    <property type="molecule type" value="Genomic_DNA"/>
</dbReference>
<evidence type="ECO:0000313" key="2">
    <source>
        <dbReference type="Proteomes" id="UP000270219"/>
    </source>
</evidence>
<name>A0A498D960_9BACI</name>
<dbReference type="Pfam" id="PF13170">
    <property type="entry name" value="DUF4003"/>
    <property type="match status" value="1"/>
</dbReference>
<organism evidence="1 2">
    <name type="scientific">Oceanobacillus piezotolerans</name>
    <dbReference type="NCBI Taxonomy" id="2448030"/>
    <lineage>
        <taxon>Bacteria</taxon>
        <taxon>Bacillati</taxon>
        <taxon>Bacillota</taxon>
        <taxon>Bacilli</taxon>
        <taxon>Bacillales</taxon>
        <taxon>Bacillaceae</taxon>
        <taxon>Oceanobacillus</taxon>
    </lineage>
</organism>